<gene>
    <name evidence="2" type="ORF">BDV36DRAFT_245471</name>
</gene>
<sequence>MRKVLGSWMLSSLFPGQVFCGITLPLNGEVIKTAPDVSMLLMRVFISRTCNYRALVGLFGLIALGSFILSVHHHYYLVSSTAFC</sequence>
<dbReference type="Proteomes" id="UP000325395">
    <property type="component" value="Unassembled WGS sequence"/>
</dbReference>
<keyword evidence="1" id="KW-0812">Transmembrane</keyword>
<proteinExistence type="predicted"/>
<evidence type="ECO:0000313" key="3">
    <source>
        <dbReference type="Proteomes" id="UP000325395"/>
    </source>
</evidence>
<feature type="transmembrane region" description="Helical" evidence="1">
    <location>
        <begin position="52"/>
        <end position="71"/>
    </location>
</feature>
<keyword evidence="1" id="KW-1133">Transmembrane helix</keyword>
<keyword evidence="1" id="KW-0472">Membrane</keyword>
<evidence type="ECO:0000313" key="2">
    <source>
        <dbReference type="EMBL" id="KAE8422270.1"/>
    </source>
</evidence>
<reference evidence="2 3" key="1">
    <citation type="submission" date="2019-04" db="EMBL/GenBank/DDBJ databases">
        <authorList>
            <consortium name="DOE Joint Genome Institute"/>
            <person name="Mondo S."/>
            <person name="Kjaerbolling I."/>
            <person name="Vesth T."/>
            <person name="Frisvad J.C."/>
            <person name="Nybo J.L."/>
            <person name="Theobald S."/>
            <person name="Kildgaard S."/>
            <person name="Isbrandt T."/>
            <person name="Kuo A."/>
            <person name="Sato A."/>
            <person name="Lyhne E.K."/>
            <person name="Kogle M.E."/>
            <person name="Wiebenga A."/>
            <person name="Kun R.S."/>
            <person name="Lubbers R.J."/>
            <person name="Makela M.R."/>
            <person name="Barry K."/>
            <person name="Chovatia M."/>
            <person name="Clum A."/>
            <person name="Daum C."/>
            <person name="Haridas S."/>
            <person name="He G."/>
            <person name="LaButti K."/>
            <person name="Lipzen A."/>
            <person name="Riley R."/>
            <person name="Salamov A."/>
            <person name="Simmons B.A."/>
            <person name="Magnuson J.K."/>
            <person name="Henrissat B."/>
            <person name="Mortensen U.H."/>
            <person name="Larsen T.O."/>
            <person name="Devries R.P."/>
            <person name="Grigoriev I.V."/>
            <person name="Machida M."/>
            <person name="Baker S.E."/>
            <person name="Andersen M.R."/>
            <person name="Cantor M.N."/>
            <person name="Hua S.X."/>
        </authorList>
    </citation>
    <scope>NUCLEOTIDE SEQUENCE [LARGE SCALE GENOMIC DNA]</scope>
    <source>
        <strain evidence="2 3">CBS 117616</strain>
    </source>
</reference>
<organism evidence="2 3">
    <name type="scientific">Aspergillus pseudocaelatus</name>
    <dbReference type="NCBI Taxonomy" id="1825620"/>
    <lineage>
        <taxon>Eukaryota</taxon>
        <taxon>Fungi</taxon>
        <taxon>Dikarya</taxon>
        <taxon>Ascomycota</taxon>
        <taxon>Pezizomycotina</taxon>
        <taxon>Eurotiomycetes</taxon>
        <taxon>Eurotiomycetidae</taxon>
        <taxon>Eurotiales</taxon>
        <taxon>Aspergillaceae</taxon>
        <taxon>Aspergillus</taxon>
        <taxon>Aspergillus subgen. Circumdati</taxon>
    </lineage>
</organism>
<dbReference type="EMBL" id="ML735695">
    <property type="protein sequence ID" value="KAE8422270.1"/>
    <property type="molecule type" value="Genomic_DNA"/>
</dbReference>
<protein>
    <submittedName>
        <fullName evidence="2">Uncharacterized protein</fullName>
    </submittedName>
</protein>
<keyword evidence="3" id="KW-1185">Reference proteome</keyword>
<accession>A0ABQ6WZ07</accession>
<name>A0ABQ6WZ07_9EURO</name>
<evidence type="ECO:0000256" key="1">
    <source>
        <dbReference type="SAM" id="Phobius"/>
    </source>
</evidence>